<sequence length="222" mass="24339">GKEAGISSKTCCQARSLSDLSLSHTQTHTHTHTRTGREKRMTDLVGLLRESATHDLRAFEELKADYEQELSRTRGDAYQVASMFVLFQGVIFTAVSQSRLLTCALSWSPVSLSLAASLAAFLAIAHKLYAIGDLQQDIKSTALAMSSLVQQLDSIYGHDDQLAPAALEPPPLCFRRIKFAGLRSILSRDGICAIFLLASFTFLVTSFSVKTLCRHACPRCDV</sequence>
<keyword evidence="2" id="KW-1133">Transmembrane helix</keyword>
<accession>A0A9D4ZEU6</accession>
<feature type="non-terminal residue" evidence="3">
    <location>
        <position position="1"/>
    </location>
</feature>
<dbReference type="Proteomes" id="UP000886520">
    <property type="component" value="Chromosome 14"/>
</dbReference>
<proteinExistence type="predicted"/>
<gene>
    <name evidence="3" type="ORF">GOP47_0015063</name>
</gene>
<organism evidence="3 4">
    <name type="scientific">Adiantum capillus-veneris</name>
    <name type="common">Maidenhair fern</name>
    <dbReference type="NCBI Taxonomy" id="13818"/>
    <lineage>
        <taxon>Eukaryota</taxon>
        <taxon>Viridiplantae</taxon>
        <taxon>Streptophyta</taxon>
        <taxon>Embryophyta</taxon>
        <taxon>Tracheophyta</taxon>
        <taxon>Polypodiopsida</taxon>
        <taxon>Polypodiidae</taxon>
        <taxon>Polypodiales</taxon>
        <taxon>Pteridineae</taxon>
        <taxon>Pteridaceae</taxon>
        <taxon>Vittarioideae</taxon>
        <taxon>Adiantum</taxon>
    </lineage>
</organism>
<feature type="coiled-coil region" evidence="1">
    <location>
        <begin position="49"/>
        <end position="76"/>
    </location>
</feature>
<keyword evidence="4" id="KW-1185">Reference proteome</keyword>
<dbReference type="OrthoDB" id="1679871at2759"/>
<evidence type="ECO:0000256" key="1">
    <source>
        <dbReference type="SAM" id="Coils"/>
    </source>
</evidence>
<name>A0A9D4ZEU6_ADICA</name>
<comment type="caution">
    <text evidence="3">The sequence shown here is derived from an EMBL/GenBank/DDBJ whole genome shotgun (WGS) entry which is preliminary data.</text>
</comment>
<protein>
    <submittedName>
        <fullName evidence="3">Uncharacterized protein</fullName>
    </submittedName>
</protein>
<evidence type="ECO:0000256" key="2">
    <source>
        <dbReference type="SAM" id="Phobius"/>
    </source>
</evidence>
<keyword evidence="1" id="KW-0175">Coiled coil</keyword>
<evidence type="ECO:0000313" key="4">
    <source>
        <dbReference type="Proteomes" id="UP000886520"/>
    </source>
</evidence>
<keyword evidence="2" id="KW-0812">Transmembrane</keyword>
<dbReference type="PANTHER" id="PTHR33287">
    <property type="entry name" value="OS03G0453550 PROTEIN"/>
    <property type="match status" value="1"/>
</dbReference>
<evidence type="ECO:0000313" key="3">
    <source>
        <dbReference type="EMBL" id="KAI5070720.1"/>
    </source>
</evidence>
<feature type="transmembrane region" description="Helical" evidence="2">
    <location>
        <begin position="185"/>
        <end position="209"/>
    </location>
</feature>
<reference evidence="3" key="1">
    <citation type="submission" date="2021-01" db="EMBL/GenBank/DDBJ databases">
        <title>Adiantum capillus-veneris genome.</title>
        <authorList>
            <person name="Fang Y."/>
            <person name="Liao Q."/>
        </authorList>
    </citation>
    <scope>NUCLEOTIDE SEQUENCE</scope>
    <source>
        <strain evidence="3">H3</strain>
        <tissue evidence="3">Leaf</tissue>
    </source>
</reference>
<keyword evidence="2" id="KW-0472">Membrane</keyword>
<dbReference type="AlphaFoldDB" id="A0A9D4ZEU6"/>
<dbReference type="PANTHER" id="PTHR33287:SF11">
    <property type="entry name" value="OS03G0778400 PROTEIN"/>
    <property type="match status" value="1"/>
</dbReference>
<dbReference type="EMBL" id="JABFUD020000014">
    <property type="protein sequence ID" value="KAI5070720.1"/>
    <property type="molecule type" value="Genomic_DNA"/>
</dbReference>